<name>A0A562ST37_CHIJA</name>
<dbReference type="AlphaFoldDB" id="A0A562ST37"/>
<comment type="caution">
    <text evidence="1">The sequence shown here is derived from an EMBL/GenBank/DDBJ whole genome shotgun (WGS) entry which is preliminary data.</text>
</comment>
<evidence type="ECO:0000313" key="2">
    <source>
        <dbReference type="Proteomes" id="UP000316778"/>
    </source>
</evidence>
<dbReference type="Proteomes" id="UP000316778">
    <property type="component" value="Unassembled WGS sequence"/>
</dbReference>
<protein>
    <submittedName>
        <fullName evidence="1">Uncharacterized protein</fullName>
    </submittedName>
</protein>
<proteinExistence type="predicted"/>
<dbReference type="EMBL" id="VLLG01000005">
    <property type="protein sequence ID" value="TWI84372.1"/>
    <property type="molecule type" value="Genomic_DNA"/>
</dbReference>
<sequence length="82" mass="8665">MIMKRAKIALTAIALFAVVGGALAFKSYRGITTYYRLTADGTGACTLTADNTTFVPAANGTVYATTLEDVDCQVRANLAIQQ</sequence>
<keyword evidence="2" id="KW-1185">Reference proteome</keyword>
<gene>
    <name evidence="1" type="ORF">LX66_4739</name>
</gene>
<evidence type="ECO:0000313" key="1">
    <source>
        <dbReference type="EMBL" id="TWI84372.1"/>
    </source>
</evidence>
<organism evidence="1 2">
    <name type="scientific">Chitinophaga japonensis</name>
    <name type="common">Flexibacter japonensis</name>
    <dbReference type="NCBI Taxonomy" id="104662"/>
    <lineage>
        <taxon>Bacteria</taxon>
        <taxon>Pseudomonadati</taxon>
        <taxon>Bacteroidota</taxon>
        <taxon>Chitinophagia</taxon>
        <taxon>Chitinophagales</taxon>
        <taxon>Chitinophagaceae</taxon>
        <taxon>Chitinophaga</taxon>
    </lineage>
</organism>
<reference evidence="1 2" key="1">
    <citation type="journal article" date="2013" name="Stand. Genomic Sci.">
        <title>Genomic Encyclopedia of Type Strains, Phase I: The one thousand microbial genomes (KMG-I) project.</title>
        <authorList>
            <person name="Kyrpides N.C."/>
            <person name="Woyke T."/>
            <person name="Eisen J.A."/>
            <person name="Garrity G."/>
            <person name="Lilburn T.G."/>
            <person name="Beck B.J."/>
            <person name="Whitman W.B."/>
            <person name="Hugenholtz P."/>
            <person name="Klenk H.P."/>
        </authorList>
    </citation>
    <scope>NUCLEOTIDE SEQUENCE [LARGE SCALE GENOMIC DNA]</scope>
    <source>
        <strain evidence="1 2">DSM 13484</strain>
    </source>
</reference>
<accession>A0A562ST37</accession>